<keyword evidence="13" id="KW-1185">Reference proteome</keyword>
<evidence type="ECO:0000256" key="1">
    <source>
        <dbReference type="ARBA" id="ARBA00004123"/>
    </source>
</evidence>
<dbReference type="InterPro" id="IPR044876">
    <property type="entry name" value="HRDC_dom_sf"/>
</dbReference>
<reference evidence="12 13" key="1">
    <citation type="submission" date="2020-04" db="EMBL/GenBank/DDBJ databases">
        <authorList>
            <person name="Laetsch R D."/>
            <person name="Stevens L."/>
            <person name="Kumar S."/>
            <person name="Blaxter L. M."/>
        </authorList>
    </citation>
    <scope>NUCLEOTIDE SEQUENCE [LARGE SCALE GENOMIC DNA]</scope>
</reference>
<keyword evidence="6" id="KW-0269">Exonuclease</keyword>
<keyword evidence="5" id="KW-0271">Exosome</keyword>
<dbReference type="PANTHER" id="PTHR12124:SF47">
    <property type="entry name" value="EXOSOME COMPONENT 10"/>
    <property type="match status" value="1"/>
</dbReference>
<evidence type="ECO:0000256" key="10">
    <source>
        <dbReference type="SAM" id="MobiDB-lite"/>
    </source>
</evidence>
<dbReference type="FunFam" id="1.10.150.80:FF:000001">
    <property type="entry name" value="Putative exosome component 10"/>
    <property type="match status" value="1"/>
</dbReference>
<feature type="region of interest" description="Disordered" evidence="10">
    <location>
        <begin position="779"/>
        <end position="864"/>
    </location>
</feature>
<dbReference type="GO" id="GO:0071044">
    <property type="term" value="P:histone mRNA catabolic process"/>
    <property type="evidence" value="ECO:0007669"/>
    <property type="project" value="TreeGrafter"/>
</dbReference>
<comment type="similarity">
    <text evidence="8">Belongs to the exosome component 10/RRP6 family.</text>
</comment>
<dbReference type="InterPro" id="IPR010997">
    <property type="entry name" value="HRDC-like_sf"/>
</dbReference>
<dbReference type="GO" id="GO:0000467">
    <property type="term" value="P:exonucleolytic trimming to generate mature 3'-end of 5.8S rRNA from tricistronic rRNA transcript (SSU-rRNA, 5.8S rRNA, LSU-rRNA)"/>
    <property type="evidence" value="ECO:0007669"/>
    <property type="project" value="InterPro"/>
</dbReference>
<dbReference type="FunFam" id="3.30.420.10:FF:000059">
    <property type="entry name" value="Exosome complex exonuclease Rrp6"/>
    <property type="match status" value="1"/>
</dbReference>
<dbReference type="GO" id="GO:0071038">
    <property type="term" value="P:TRAMP-dependent tRNA surveillance pathway"/>
    <property type="evidence" value="ECO:0007669"/>
    <property type="project" value="TreeGrafter"/>
</dbReference>
<dbReference type="CDD" id="cd06147">
    <property type="entry name" value="Rrp6p_like_exo"/>
    <property type="match status" value="1"/>
</dbReference>
<dbReference type="Gene3D" id="1.10.150.80">
    <property type="entry name" value="HRDC domain"/>
    <property type="match status" value="1"/>
</dbReference>
<dbReference type="GO" id="GO:0005730">
    <property type="term" value="C:nucleolus"/>
    <property type="evidence" value="ECO:0007669"/>
    <property type="project" value="TreeGrafter"/>
</dbReference>
<comment type="caution">
    <text evidence="12">The sequence shown here is derived from an EMBL/GenBank/DDBJ whole genome shotgun (WGS) entry which is preliminary data.</text>
</comment>
<keyword evidence="2" id="KW-0698">rRNA processing</keyword>
<evidence type="ECO:0000256" key="8">
    <source>
        <dbReference type="ARBA" id="ARBA00043957"/>
    </source>
</evidence>
<dbReference type="GO" id="GO:0000176">
    <property type="term" value="C:nuclear exosome (RNase complex)"/>
    <property type="evidence" value="ECO:0007669"/>
    <property type="project" value="InterPro"/>
</dbReference>
<feature type="compositionally biased region" description="Basic and acidic residues" evidence="10">
    <location>
        <begin position="683"/>
        <end position="705"/>
    </location>
</feature>
<name>A0A8S1FED9_9PELO</name>
<evidence type="ECO:0000256" key="3">
    <source>
        <dbReference type="ARBA" id="ARBA00022722"/>
    </source>
</evidence>
<protein>
    <recommendedName>
        <fullName evidence="9">Exosome complex component 10 homolog</fullName>
    </recommendedName>
</protein>
<dbReference type="InterPro" id="IPR002121">
    <property type="entry name" value="HRDC_dom"/>
</dbReference>
<evidence type="ECO:0000259" key="11">
    <source>
        <dbReference type="PROSITE" id="PS50967"/>
    </source>
</evidence>
<keyword evidence="3" id="KW-0540">Nuclease</keyword>
<dbReference type="Pfam" id="PF08066">
    <property type="entry name" value="PMC2NT"/>
    <property type="match status" value="1"/>
</dbReference>
<dbReference type="Gene3D" id="3.30.420.10">
    <property type="entry name" value="Ribonuclease H-like superfamily/Ribonuclease H"/>
    <property type="match status" value="1"/>
</dbReference>
<dbReference type="PROSITE" id="PS50967">
    <property type="entry name" value="HRDC"/>
    <property type="match status" value="1"/>
</dbReference>
<dbReference type="SMART" id="SM00341">
    <property type="entry name" value="HRDC"/>
    <property type="match status" value="1"/>
</dbReference>
<dbReference type="Proteomes" id="UP000494206">
    <property type="component" value="Unassembled WGS sequence"/>
</dbReference>
<feature type="region of interest" description="Disordered" evidence="10">
    <location>
        <begin position="683"/>
        <end position="708"/>
    </location>
</feature>
<dbReference type="InterPro" id="IPR049559">
    <property type="entry name" value="Rrp6p-like_exo"/>
</dbReference>
<dbReference type="InterPro" id="IPR002562">
    <property type="entry name" value="3'-5'_exonuclease_dom"/>
</dbReference>
<dbReference type="GO" id="GO:0000166">
    <property type="term" value="F:nucleotide binding"/>
    <property type="evidence" value="ECO:0007669"/>
    <property type="project" value="InterPro"/>
</dbReference>
<dbReference type="GO" id="GO:0071040">
    <property type="term" value="P:nuclear polyadenylation-dependent antisense transcript catabolic process"/>
    <property type="evidence" value="ECO:0007669"/>
    <property type="project" value="TreeGrafter"/>
</dbReference>
<feature type="compositionally biased region" description="Acidic residues" evidence="10">
    <location>
        <begin position="806"/>
        <end position="818"/>
    </location>
</feature>
<evidence type="ECO:0000256" key="9">
    <source>
        <dbReference type="ARBA" id="ARBA00070365"/>
    </source>
</evidence>
<dbReference type="GO" id="GO:0071037">
    <property type="term" value="P:nuclear polyadenylation-dependent snRNA catabolic process"/>
    <property type="evidence" value="ECO:0007669"/>
    <property type="project" value="TreeGrafter"/>
</dbReference>
<dbReference type="SUPFAM" id="SSF53098">
    <property type="entry name" value="Ribonuclease H-like"/>
    <property type="match status" value="1"/>
</dbReference>
<dbReference type="EMBL" id="CADEPM010000012">
    <property type="protein sequence ID" value="CAB3410955.1"/>
    <property type="molecule type" value="Genomic_DNA"/>
</dbReference>
<sequence>MAEKEKSTKESLSATAELRAQVEEAMKHGAGLVRQTNGLPKQGGDFTLYNSFPEFNSCMRKQEERVNRLMDRLTKSIGVAMRVPSVGASTQEYTECVIEAQDNIVERASTLLEVLRKADRDEIVKVPEFILKAAPTNNKVESQLSSAIRTFSANIGSLLAQKFQERKEEAAQMIVHEKPQKTYDIVVDNSEAPFISKLREKHNAIERKPGIVIVDEDESGKQEWADNTDDVEVEHPYSLELLNFKPPANQRASKEPIKFKPIKDTPLTMVDTLEKLEMLRETLNEVNEFAVDVEHNSARSYLGLTCLIQISTRNEDFIVDPFPIWNEMHILNDPFTNPKILKIFHGSDSDVLWLQRDFGIHIVNLFDTYVAMKKLKYLKFSLAYLVSTIASVVLDKQYQLADWRARPLRPAMINYAREDTHYLLYCYDVLREDLLKENSNSLEAVYTESAQLCSKIYHKPVFNPKGFMTEIKFRFSLNSRQEHAMTRLYCWRDRVAREQDESPQYVLPNHMLLALSETLPNDVGGIYACCNPLPYYVKLRTGDIFKIIVEARDVKLEKRAPTSKEIDDAHESRGVLNQTMDLITALLRSKIDFSHSAFDEERGEIEVDKRVESSDVIKKSIKDSLLNVLRPPQAINIEDEIVEVEMEKKAFTDKCQSILKTLEEWATPYECYTIAMKEKEKKEEEERLEAERRKAEEAASNEPKKFFSHNDPTICRKPVFDDNITNADELKLISGGNDSNEEEKNEELPVFDESRFDEAQLLSKKALRRKLKQARRNADISTVLGETPSTSTPSDEPRKKRNTVDGVEEFNYETEDISQFEKPVKDKNADFDPFHQKFRLKNKGKKQMMRKSANRQGTINYKKQ</sequence>
<dbReference type="AlphaFoldDB" id="A0A8S1FED9"/>
<feature type="compositionally biased region" description="Basic and acidic residues" evidence="10">
    <location>
        <begin position="822"/>
        <end position="835"/>
    </location>
</feature>
<dbReference type="InterPro" id="IPR012588">
    <property type="entry name" value="Exosome-assoc_fac_Rrp6_N"/>
</dbReference>
<dbReference type="GO" id="GO:0071036">
    <property type="term" value="P:nuclear polyadenylation-dependent snoRNA catabolic process"/>
    <property type="evidence" value="ECO:0007669"/>
    <property type="project" value="TreeGrafter"/>
</dbReference>
<evidence type="ECO:0000313" key="12">
    <source>
        <dbReference type="EMBL" id="CAB3410955.1"/>
    </source>
</evidence>
<dbReference type="GO" id="GO:0071039">
    <property type="term" value="P:nuclear polyadenylation-dependent CUT catabolic process"/>
    <property type="evidence" value="ECO:0007669"/>
    <property type="project" value="TreeGrafter"/>
</dbReference>
<dbReference type="GO" id="GO:0071051">
    <property type="term" value="P:poly(A)-dependent snoRNA 3'-end processing"/>
    <property type="evidence" value="ECO:0007669"/>
    <property type="project" value="TreeGrafter"/>
</dbReference>
<evidence type="ECO:0000256" key="4">
    <source>
        <dbReference type="ARBA" id="ARBA00022801"/>
    </source>
</evidence>
<dbReference type="OrthoDB" id="2250022at2759"/>
<dbReference type="SMART" id="SM00474">
    <property type="entry name" value="35EXOc"/>
    <property type="match status" value="1"/>
</dbReference>
<dbReference type="PANTHER" id="PTHR12124">
    <property type="entry name" value="POLYMYOSITIS/SCLERODERMA AUTOANTIGEN-RELATED"/>
    <property type="match status" value="1"/>
</dbReference>
<dbReference type="InterPro" id="IPR045092">
    <property type="entry name" value="Rrp6-like"/>
</dbReference>
<dbReference type="InterPro" id="IPR012337">
    <property type="entry name" value="RNaseH-like_sf"/>
</dbReference>
<dbReference type="Pfam" id="PF01612">
    <property type="entry name" value="DNA_pol_A_exo1"/>
    <property type="match status" value="1"/>
</dbReference>
<gene>
    <name evidence="12" type="ORF">CBOVIS_LOCUS12398</name>
</gene>
<proteinExistence type="inferred from homology"/>
<dbReference type="SUPFAM" id="SSF47819">
    <property type="entry name" value="HRDC-like"/>
    <property type="match status" value="1"/>
</dbReference>
<dbReference type="GO" id="GO:0003727">
    <property type="term" value="F:single-stranded RNA binding"/>
    <property type="evidence" value="ECO:0007669"/>
    <property type="project" value="TreeGrafter"/>
</dbReference>
<keyword evidence="4" id="KW-0378">Hydrolase</keyword>
<accession>A0A8S1FED9</accession>
<comment type="subcellular location">
    <subcellularLocation>
        <location evidence="1">Nucleus</location>
    </subcellularLocation>
</comment>
<dbReference type="GO" id="GO:0071035">
    <property type="term" value="P:nuclear polyadenylation-dependent rRNA catabolic process"/>
    <property type="evidence" value="ECO:0007669"/>
    <property type="project" value="TreeGrafter"/>
</dbReference>
<evidence type="ECO:0000256" key="5">
    <source>
        <dbReference type="ARBA" id="ARBA00022835"/>
    </source>
</evidence>
<dbReference type="InterPro" id="IPR036397">
    <property type="entry name" value="RNaseH_sf"/>
</dbReference>
<evidence type="ECO:0000313" key="13">
    <source>
        <dbReference type="Proteomes" id="UP000494206"/>
    </source>
</evidence>
<evidence type="ECO:0000256" key="2">
    <source>
        <dbReference type="ARBA" id="ARBA00022552"/>
    </source>
</evidence>
<evidence type="ECO:0000256" key="7">
    <source>
        <dbReference type="ARBA" id="ARBA00023242"/>
    </source>
</evidence>
<dbReference type="Pfam" id="PF00570">
    <property type="entry name" value="HRDC"/>
    <property type="match status" value="1"/>
</dbReference>
<feature type="compositionally biased region" description="Basic residues" evidence="10">
    <location>
        <begin position="836"/>
        <end position="853"/>
    </location>
</feature>
<organism evidence="12 13">
    <name type="scientific">Caenorhabditis bovis</name>
    <dbReference type="NCBI Taxonomy" id="2654633"/>
    <lineage>
        <taxon>Eukaryota</taxon>
        <taxon>Metazoa</taxon>
        <taxon>Ecdysozoa</taxon>
        <taxon>Nematoda</taxon>
        <taxon>Chromadorea</taxon>
        <taxon>Rhabditida</taxon>
        <taxon>Rhabditina</taxon>
        <taxon>Rhabditomorpha</taxon>
        <taxon>Rhabditoidea</taxon>
        <taxon>Rhabditidae</taxon>
        <taxon>Peloderinae</taxon>
        <taxon>Caenorhabditis</taxon>
    </lineage>
</organism>
<feature type="compositionally biased region" description="Polar residues" evidence="10">
    <location>
        <begin position="854"/>
        <end position="864"/>
    </location>
</feature>
<dbReference type="GO" id="GO:0000175">
    <property type="term" value="F:3'-5'-RNA exonuclease activity"/>
    <property type="evidence" value="ECO:0007669"/>
    <property type="project" value="InterPro"/>
</dbReference>
<feature type="domain" description="HRDC" evidence="11">
    <location>
        <begin position="478"/>
        <end position="558"/>
    </location>
</feature>
<keyword evidence="7" id="KW-0539">Nucleus</keyword>
<evidence type="ECO:0000256" key="6">
    <source>
        <dbReference type="ARBA" id="ARBA00022839"/>
    </source>
</evidence>